<comment type="caution">
    <text evidence="2">The sequence shown here is derived from an EMBL/GenBank/DDBJ whole genome shotgun (WGS) entry which is preliminary data.</text>
</comment>
<reference evidence="2" key="1">
    <citation type="journal article" date="2020" name="mSystems">
        <title>Genome- and Community-Level Interaction Insights into Carbon Utilization and Element Cycling Functions of Hydrothermarchaeota in Hydrothermal Sediment.</title>
        <authorList>
            <person name="Zhou Z."/>
            <person name="Liu Y."/>
            <person name="Xu W."/>
            <person name="Pan J."/>
            <person name="Luo Z.H."/>
            <person name="Li M."/>
        </authorList>
    </citation>
    <scope>NUCLEOTIDE SEQUENCE [LARGE SCALE GENOMIC DNA]</scope>
    <source>
        <strain evidence="2">HyVt-28</strain>
    </source>
</reference>
<dbReference type="InterPro" id="IPR043130">
    <property type="entry name" value="CDP-OH_PTrfase_TM_dom"/>
</dbReference>
<proteinExistence type="predicted"/>
<dbReference type="GO" id="GO:0016780">
    <property type="term" value="F:phosphotransferase activity, for other substituted phosphate groups"/>
    <property type="evidence" value="ECO:0007669"/>
    <property type="project" value="InterPro"/>
</dbReference>
<accession>A0A7V0LUI2</accession>
<gene>
    <name evidence="2" type="ORF">ENH14_00855</name>
</gene>
<dbReference type="GO" id="GO:0008654">
    <property type="term" value="P:phospholipid biosynthetic process"/>
    <property type="evidence" value="ECO:0007669"/>
    <property type="project" value="InterPro"/>
</dbReference>
<keyword evidence="1" id="KW-0812">Transmembrane</keyword>
<dbReference type="GO" id="GO:0016020">
    <property type="term" value="C:membrane"/>
    <property type="evidence" value="ECO:0007669"/>
    <property type="project" value="InterPro"/>
</dbReference>
<feature type="non-terminal residue" evidence="2">
    <location>
        <position position="63"/>
    </location>
</feature>
<dbReference type="Gene3D" id="1.20.120.1760">
    <property type="match status" value="1"/>
</dbReference>
<evidence type="ECO:0000256" key="1">
    <source>
        <dbReference type="SAM" id="Phobius"/>
    </source>
</evidence>
<dbReference type="InterPro" id="IPR000462">
    <property type="entry name" value="CDP-OH_P_trans"/>
</dbReference>
<sequence>MIADILTLFRVVITFIIFGLAISGSHNLTLFVVLALIAWTTDNLDGWFARRSEKYGKLAHLDF</sequence>
<keyword evidence="1" id="KW-0472">Membrane</keyword>
<dbReference type="EMBL" id="DRDR01000040">
    <property type="protein sequence ID" value="HDL59985.1"/>
    <property type="molecule type" value="Genomic_DNA"/>
</dbReference>
<evidence type="ECO:0000313" key="2">
    <source>
        <dbReference type="EMBL" id="HDL59985.1"/>
    </source>
</evidence>
<keyword evidence="1" id="KW-1133">Transmembrane helix</keyword>
<feature type="transmembrane region" description="Helical" evidence="1">
    <location>
        <begin position="12"/>
        <end position="39"/>
    </location>
</feature>
<dbReference type="AlphaFoldDB" id="A0A7V0LUI2"/>
<organism evidence="2">
    <name type="scientific">candidate division WOR-3 bacterium</name>
    <dbReference type="NCBI Taxonomy" id="2052148"/>
    <lineage>
        <taxon>Bacteria</taxon>
        <taxon>Bacteria division WOR-3</taxon>
    </lineage>
</organism>
<name>A0A7V0LUI2_UNCW3</name>
<dbReference type="Proteomes" id="UP000886381">
    <property type="component" value="Unassembled WGS sequence"/>
</dbReference>
<protein>
    <submittedName>
        <fullName evidence="2">CDP-alcohol phosphatidyltransferase family protein</fullName>
    </submittedName>
</protein>
<dbReference type="Pfam" id="PF01066">
    <property type="entry name" value="CDP-OH_P_transf"/>
    <property type="match status" value="1"/>
</dbReference>